<feature type="region of interest" description="Disordered" evidence="1">
    <location>
        <begin position="1"/>
        <end position="41"/>
    </location>
</feature>
<dbReference type="AlphaFoldDB" id="A0ABD3QVU6"/>
<evidence type="ECO:0000256" key="1">
    <source>
        <dbReference type="SAM" id="MobiDB-lite"/>
    </source>
</evidence>
<dbReference type="EMBL" id="JABMIG020000007">
    <property type="protein sequence ID" value="KAL3804475.1"/>
    <property type="molecule type" value="Genomic_DNA"/>
</dbReference>
<feature type="region of interest" description="Disordered" evidence="1">
    <location>
        <begin position="232"/>
        <end position="253"/>
    </location>
</feature>
<feature type="region of interest" description="Disordered" evidence="1">
    <location>
        <begin position="266"/>
        <end position="309"/>
    </location>
</feature>
<sequence length="364" mass="40501">MNATSSSGEKPKATTTKSTKSSPSTSTKPASTKSRKKGPQAYTPYTIYFRLERLHILQSHHGFPPPPSYDPSHYDPNEYPRPSKYVNTKLPPFWYSSASRAVEEKKRKHRKISSNGLSKEELTGIISRSWKNVDHEVYTYCKRLSEGEKMRVAQAQKAQRENEITRSEELHLLKTNATFAPNAVQDFQTSCAPIHYTHSAEQMRAPLKKRPIQFISIDNSMMAKCMQQNGHTNNLATRKPHLPPQGSGKSEEGDAASVLIAMAEMPDDNGASKNTTTGTEPDVSTESASASSSSLMDNLPPDQKKESCGSTTIPMNLTSQARSQPTMDRCQSIGEFSYEKIQVENRQVKYGRLVSIAGRINNGR</sequence>
<proteinExistence type="predicted"/>
<feature type="compositionally biased region" description="Polar residues" evidence="1">
    <location>
        <begin position="271"/>
        <end position="286"/>
    </location>
</feature>
<gene>
    <name evidence="2" type="ORF">HJC23_002514</name>
</gene>
<organism evidence="2 3">
    <name type="scientific">Cyclotella cryptica</name>
    <dbReference type="NCBI Taxonomy" id="29204"/>
    <lineage>
        <taxon>Eukaryota</taxon>
        <taxon>Sar</taxon>
        <taxon>Stramenopiles</taxon>
        <taxon>Ochrophyta</taxon>
        <taxon>Bacillariophyta</taxon>
        <taxon>Coscinodiscophyceae</taxon>
        <taxon>Thalassiosirophycidae</taxon>
        <taxon>Stephanodiscales</taxon>
        <taxon>Stephanodiscaceae</taxon>
        <taxon>Cyclotella</taxon>
    </lineage>
</organism>
<name>A0ABD3QVU6_9STRA</name>
<reference evidence="2 3" key="1">
    <citation type="journal article" date="2020" name="G3 (Bethesda)">
        <title>Improved Reference Genome for Cyclotella cryptica CCMP332, a Model for Cell Wall Morphogenesis, Salinity Adaptation, and Lipid Production in Diatoms (Bacillariophyta).</title>
        <authorList>
            <person name="Roberts W.R."/>
            <person name="Downey K.M."/>
            <person name="Ruck E.C."/>
            <person name="Traller J.C."/>
            <person name="Alverson A.J."/>
        </authorList>
    </citation>
    <scope>NUCLEOTIDE SEQUENCE [LARGE SCALE GENOMIC DNA]</scope>
    <source>
        <strain evidence="2 3">CCMP332</strain>
    </source>
</reference>
<keyword evidence="3" id="KW-1185">Reference proteome</keyword>
<dbReference type="Proteomes" id="UP001516023">
    <property type="component" value="Unassembled WGS sequence"/>
</dbReference>
<protein>
    <recommendedName>
        <fullName evidence="4">HMG box domain-containing protein</fullName>
    </recommendedName>
</protein>
<feature type="compositionally biased region" description="Low complexity" evidence="1">
    <location>
        <begin position="13"/>
        <end position="32"/>
    </location>
</feature>
<accession>A0ABD3QVU6</accession>
<evidence type="ECO:0008006" key="4">
    <source>
        <dbReference type="Google" id="ProtNLM"/>
    </source>
</evidence>
<comment type="caution">
    <text evidence="2">The sequence shown here is derived from an EMBL/GenBank/DDBJ whole genome shotgun (WGS) entry which is preliminary data.</text>
</comment>
<evidence type="ECO:0000313" key="3">
    <source>
        <dbReference type="Proteomes" id="UP001516023"/>
    </source>
</evidence>
<evidence type="ECO:0000313" key="2">
    <source>
        <dbReference type="EMBL" id="KAL3804475.1"/>
    </source>
</evidence>